<protein>
    <submittedName>
        <fullName evidence="2">Uncharacterized protein</fullName>
    </submittedName>
</protein>
<proteinExistence type="predicted"/>
<organism evidence="2 3">
    <name type="scientific">Dillenia turbinata</name>
    <dbReference type="NCBI Taxonomy" id="194707"/>
    <lineage>
        <taxon>Eukaryota</taxon>
        <taxon>Viridiplantae</taxon>
        <taxon>Streptophyta</taxon>
        <taxon>Embryophyta</taxon>
        <taxon>Tracheophyta</taxon>
        <taxon>Spermatophyta</taxon>
        <taxon>Magnoliopsida</taxon>
        <taxon>eudicotyledons</taxon>
        <taxon>Gunneridae</taxon>
        <taxon>Pentapetalae</taxon>
        <taxon>Dilleniales</taxon>
        <taxon>Dilleniaceae</taxon>
        <taxon>Dillenia</taxon>
    </lineage>
</organism>
<sequence>MGFVRVSDCNVVRETKAEEKELELSSITSNAYRPLKDEEERDPDNKLFFRASSINEFGNFGRDPENLLKLRSSLRRLERETRLFGRYPDRELRKRPRKGIGSERKSSEERQRGERRRDRSKKVVVGEVKIRELRELGNERRESTRIACGVQSDGLDMEGVRGAGEAANEVGSARDRARVRREVP</sequence>
<reference evidence="2 3" key="1">
    <citation type="submission" date="2023-12" db="EMBL/GenBank/DDBJ databases">
        <title>A high-quality genome assembly for Dillenia turbinata (Dilleniales).</title>
        <authorList>
            <person name="Chanderbali A."/>
        </authorList>
    </citation>
    <scope>NUCLEOTIDE SEQUENCE [LARGE SCALE GENOMIC DNA]</scope>
    <source>
        <strain evidence="2">LSX21</strain>
        <tissue evidence="2">Leaf</tissue>
    </source>
</reference>
<feature type="region of interest" description="Disordered" evidence="1">
    <location>
        <begin position="165"/>
        <end position="184"/>
    </location>
</feature>
<name>A0AAN8WGF8_9MAGN</name>
<accession>A0AAN8WGF8</accession>
<comment type="caution">
    <text evidence="2">The sequence shown here is derived from an EMBL/GenBank/DDBJ whole genome shotgun (WGS) entry which is preliminary data.</text>
</comment>
<evidence type="ECO:0000313" key="3">
    <source>
        <dbReference type="Proteomes" id="UP001370490"/>
    </source>
</evidence>
<gene>
    <name evidence="2" type="ORF">RJ641_013607</name>
</gene>
<dbReference type="AlphaFoldDB" id="A0AAN8WGF8"/>
<feature type="region of interest" description="Disordered" evidence="1">
    <location>
        <begin position="88"/>
        <end position="121"/>
    </location>
</feature>
<evidence type="ECO:0000256" key="1">
    <source>
        <dbReference type="SAM" id="MobiDB-lite"/>
    </source>
</evidence>
<keyword evidence="3" id="KW-1185">Reference proteome</keyword>
<feature type="compositionally biased region" description="Basic and acidic residues" evidence="1">
    <location>
        <begin position="172"/>
        <end position="184"/>
    </location>
</feature>
<dbReference type="EMBL" id="JBAMMX010000002">
    <property type="protein sequence ID" value="KAK6946063.1"/>
    <property type="molecule type" value="Genomic_DNA"/>
</dbReference>
<dbReference type="Proteomes" id="UP001370490">
    <property type="component" value="Unassembled WGS sequence"/>
</dbReference>
<evidence type="ECO:0000313" key="2">
    <source>
        <dbReference type="EMBL" id="KAK6946063.1"/>
    </source>
</evidence>
<feature type="compositionally biased region" description="Basic and acidic residues" evidence="1">
    <location>
        <begin position="100"/>
        <end position="117"/>
    </location>
</feature>